<keyword evidence="3" id="KW-0812">Transmembrane</keyword>
<dbReference type="PANTHER" id="PTHR13213">
    <property type="entry name" value="MYB-BINDING PROTEIN 1A FAMILY MEMBER"/>
    <property type="match status" value="1"/>
</dbReference>
<reference evidence="4 5" key="1">
    <citation type="submission" date="2024-11" db="EMBL/GenBank/DDBJ databases">
        <title>A near-complete genome assembly of Cinchona calisaya.</title>
        <authorList>
            <person name="Lian D.C."/>
            <person name="Zhao X.W."/>
            <person name="Wei L."/>
        </authorList>
    </citation>
    <scope>NUCLEOTIDE SEQUENCE [LARGE SCALE GENOMIC DNA]</scope>
    <source>
        <tissue evidence="4">Nenye</tissue>
    </source>
</reference>
<dbReference type="EMBL" id="JBJUIK010000010">
    <property type="protein sequence ID" value="KAL3515450.1"/>
    <property type="molecule type" value="Genomic_DNA"/>
</dbReference>
<evidence type="ECO:0000313" key="5">
    <source>
        <dbReference type="Proteomes" id="UP001630127"/>
    </source>
</evidence>
<feature type="transmembrane region" description="Helical" evidence="3">
    <location>
        <begin position="153"/>
        <end position="176"/>
    </location>
</feature>
<gene>
    <name evidence="4" type="ORF">ACH5RR_022352</name>
</gene>
<comment type="caution">
    <text evidence="4">The sequence shown here is derived from an EMBL/GenBank/DDBJ whole genome shotgun (WGS) entry which is preliminary data.</text>
</comment>
<comment type="subcellular location">
    <subcellularLocation>
        <location evidence="1">Nucleus</location>
    </subcellularLocation>
</comment>
<dbReference type="GO" id="GO:0005634">
    <property type="term" value="C:nucleus"/>
    <property type="evidence" value="ECO:0007669"/>
    <property type="project" value="UniProtKB-SubCell"/>
</dbReference>
<evidence type="ECO:0000256" key="2">
    <source>
        <dbReference type="ARBA" id="ARBA00023242"/>
    </source>
</evidence>
<dbReference type="PANTHER" id="PTHR13213:SF2">
    <property type="entry name" value="MYB-BINDING PROTEIN 1A"/>
    <property type="match status" value="1"/>
</dbReference>
<evidence type="ECO:0008006" key="6">
    <source>
        <dbReference type="Google" id="ProtNLM"/>
    </source>
</evidence>
<dbReference type="AlphaFoldDB" id="A0ABD2Z7K3"/>
<evidence type="ECO:0000256" key="1">
    <source>
        <dbReference type="ARBA" id="ARBA00004123"/>
    </source>
</evidence>
<proteinExistence type="predicted"/>
<evidence type="ECO:0000256" key="3">
    <source>
        <dbReference type="SAM" id="Phobius"/>
    </source>
</evidence>
<keyword evidence="2" id="KW-0539">Nucleus</keyword>
<sequence length="179" mass="19776">MQLVLRIRVLWREESKEKHSTSLGTVSRLKDLASSDSSVRQAAAETMVVELQAVQIVAYDKLENEEEIEGSLKLEAEKDDGLNHCASSLRYVVHRLIRGVSSSRELPVKALLDQVLEAPGLQEWFEGAIETGNPDALLLALKMPRRLALIIKYLASFCLLNAALASFSLLILSPLLPIA</sequence>
<keyword evidence="3" id="KW-1133">Transmembrane helix</keyword>
<organism evidence="4 5">
    <name type="scientific">Cinchona calisaya</name>
    <dbReference type="NCBI Taxonomy" id="153742"/>
    <lineage>
        <taxon>Eukaryota</taxon>
        <taxon>Viridiplantae</taxon>
        <taxon>Streptophyta</taxon>
        <taxon>Embryophyta</taxon>
        <taxon>Tracheophyta</taxon>
        <taxon>Spermatophyta</taxon>
        <taxon>Magnoliopsida</taxon>
        <taxon>eudicotyledons</taxon>
        <taxon>Gunneridae</taxon>
        <taxon>Pentapetalae</taxon>
        <taxon>asterids</taxon>
        <taxon>lamiids</taxon>
        <taxon>Gentianales</taxon>
        <taxon>Rubiaceae</taxon>
        <taxon>Cinchonoideae</taxon>
        <taxon>Cinchoneae</taxon>
        <taxon>Cinchona</taxon>
    </lineage>
</organism>
<protein>
    <recommendedName>
        <fullName evidence="6">ARM repeat superfamily protein</fullName>
    </recommendedName>
</protein>
<dbReference type="InterPro" id="IPR007015">
    <property type="entry name" value="DNA_pol_V/MYBBP1A"/>
</dbReference>
<evidence type="ECO:0000313" key="4">
    <source>
        <dbReference type="EMBL" id="KAL3515450.1"/>
    </source>
</evidence>
<accession>A0ABD2Z7K3</accession>
<keyword evidence="3" id="KW-0472">Membrane</keyword>
<keyword evidence="5" id="KW-1185">Reference proteome</keyword>
<dbReference type="Proteomes" id="UP001630127">
    <property type="component" value="Unassembled WGS sequence"/>
</dbReference>
<name>A0ABD2Z7K3_9GENT</name>